<comment type="caution">
    <text evidence="2">The sequence shown here is derived from an EMBL/GenBank/DDBJ whole genome shotgun (WGS) entry which is preliminary data.</text>
</comment>
<gene>
    <name evidence="3" type="ORF">GGQ86_001134</name>
    <name evidence="2" type="ORF">XFLAVUS301_06190</name>
</gene>
<reference evidence="3 5" key="2">
    <citation type="submission" date="2023-07" db="EMBL/GenBank/DDBJ databases">
        <title>Genomic Encyclopedia of Type Strains, Phase IV (KMG-IV): sequencing the most valuable type-strain genomes for metagenomic binning, comparative biology and taxonomic classification.</title>
        <authorList>
            <person name="Goeker M."/>
        </authorList>
    </citation>
    <scope>NUCLEOTIDE SEQUENCE [LARGE SCALE GENOMIC DNA]</scope>
    <source>
        <strain evidence="3 5">DSM 338</strain>
    </source>
</reference>
<dbReference type="SUPFAM" id="SSF52402">
    <property type="entry name" value="Adenine nucleotide alpha hydrolases-like"/>
    <property type="match status" value="1"/>
</dbReference>
<accession>A0A9W6CJS3</accession>
<sequence length="170" mass="17935">MIPTRTVAPRQSREPGHRRKFLVVVDDTPECDRAVYYAARRAAGTEGGVVMLGVLELEGVSQQWLGVADLMRAEAHEEMEARLAKYVARARQVAGVAPETVIREGALAEAIGAVIHEDRDIAILVLAAGTGKDGPGPLVASLAAGHAARFPIPVTIVPGALTDQELDGLA</sequence>
<dbReference type="GeneID" id="95761415"/>
<evidence type="ECO:0000313" key="2">
    <source>
        <dbReference type="EMBL" id="GLI20945.1"/>
    </source>
</evidence>
<dbReference type="InterPro" id="IPR006016">
    <property type="entry name" value="UspA"/>
</dbReference>
<reference evidence="2" key="1">
    <citation type="submission" date="2022-12" db="EMBL/GenBank/DDBJ databases">
        <title>Reference genome sequencing for broad-spectrum identification of bacterial and archaeal isolates by mass spectrometry.</title>
        <authorList>
            <person name="Sekiguchi Y."/>
            <person name="Tourlousse D.M."/>
        </authorList>
    </citation>
    <scope>NUCLEOTIDE SEQUENCE</scope>
    <source>
        <strain evidence="2">301</strain>
    </source>
</reference>
<dbReference type="Gene3D" id="3.40.50.12370">
    <property type="match status" value="1"/>
</dbReference>
<dbReference type="RefSeq" id="WP_169122135.1">
    <property type="nucleotide sequence ID" value="NZ_BSDO01000001.1"/>
</dbReference>
<dbReference type="AlphaFoldDB" id="A0A9W6CJS3"/>
<evidence type="ECO:0000313" key="3">
    <source>
        <dbReference type="EMBL" id="MDR6332670.1"/>
    </source>
</evidence>
<dbReference type="EMBL" id="JAVDPY010000002">
    <property type="protein sequence ID" value="MDR6332670.1"/>
    <property type="molecule type" value="Genomic_DNA"/>
</dbReference>
<dbReference type="EMBL" id="BSDO01000001">
    <property type="protein sequence ID" value="GLI20945.1"/>
    <property type="molecule type" value="Genomic_DNA"/>
</dbReference>
<dbReference type="Proteomes" id="UP001144397">
    <property type="component" value="Unassembled WGS sequence"/>
</dbReference>
<name>A0A9W6CJS3_XANFL</name>
<proteinExistence type="predicted"/>
<evidence type="ECO:0000313" key="4">
    <source>
        <dbReference type="Proteomes" id="UP001144397"/>
    </source>
</evidence>
<dbReference type="Proteomes" id="UP001245370">
    <property type="component" value="Unassembled WGS sequence"/>
</dbReference>
<dbReference type="Pfam" id="PF00582">
    <property type="entry name" value="Usp"/>
    <property type="match status" value="1"/>
</dbReference>
<evidence type="ECO:0000313" key="5">
    <source>
        <dbReference type="Proteomes" id="UP001245370"/>
    </source>
</evidence>
<feature type="domain" description="UspA" evidence="1">
    <location>
        <begin position="18"/>
        <end position="158"/>
    </location>
</feature>
<protein>
    <submittedName>
        <fullName evidence="3">Nucleotide-binding universal stress UspA family protein</fullName>
    </submittedName>
    <submittedName>
        <fullName evidence="2">Universal stress protein A</fullName>
    </submittedName>
</protein>
<organism evidence="2 4">
    <name type="scientific">Xanthobacter flavus</name>
    <dbReference type="NCBI Taxonomy" id="281"/>
    <lineage>
        <taxon>Bacteria</taxon>
        <taxon>Pseudomonadati</taxon>
        <taxon>Pseudomonadota</taxon>
        <taxon>Alphaproteobacteria</taxon>
        <taxon>Hyphomicrobiales</taxon>
        <taxon>Xanthobacteraceae</taxon>
        <taxon>Xanthobacter</taxon>
    </lineage>
</organism>
<evidence type="ECO:0000259" key="1">
    <source>
        <dbReference type="Pfam" id="PF00582"/>
    </source>
</evidence>
<keyword evidence="5" id="KW-1185">Reference proteome</keyword>